<name>A0A8H4KY73_9HYPO</name>
<keyword evidence="2" id="KW-1185">Reference proteome</keyword>
<accession>A0A8H4KY73</accession>
<dbReference type="CDD" id="cd07067">
    <property type="entry name" value="HP_PGM_like"/>
    <property type="match status" value="1"/>
</dbReference>
<dbReference type="Proteomes" id="UP000554235">
    <property type="component" value="Unassembled WGS sequence"/>
</dbReference>
<evidence type="ECO:0000313" key="2">
    <source>
        <dbReference type="Proteomes" id="UP000554235"/>
    </source>
</evidence>
<dbReference type="GO" id="GO:0016791">
    <property type="term" value="F:phosphatase activity"/>
    <property type="evidence" value="ECO:0007669"/>
    <property type="project" value="TreeGrafter"/>
</dbReference>
<dbReference type="InterPro" id="IPR050275">
    <property type="entry name" value="PGM_Phosphatase"/>
</dbReference>
<dbReference type="OrthoDB" id="496981at2759"/>
<protein>
    <submittedName>
        <fullName evidence="1">PMU1-high copy suppressor of ts tps2 mutant phenotype</fullName>
    </submittedName>
</protein>
<dbReference type="SMART" id="SM00855">
    <property type="entry name" value="PGAM"/>
    <property type="match status" value="1"/>
</dbReference>
<dbReference type="Pfam" id="PF00300">
    <property type="entry name" value="His_Phos_1"/>
    <property type="match status" value="1"/>
</dbReference>
<dbReference type="PANTHER" id="PTHR48100">
    <property type="entry name" value="BROAD-SPECIFICITY PHOSPHATASE YOR283W-RELATED"/>
    <property type="match status" value="1"/>
</dbReference>
<gene>
    <name evidence="1" type="ORF">FALBO_15024</name>
</gene>
<dbReference type="AlphaFoldDB" id="A0A8H4KY73"/>
<dbReference type="Gene3D" id="3.40.50.1240">
    <property type="entry name" value="Phosphoglycerate mutase-like"/>
    <property type="match status" value="1"/>
</dbReference>
<dbReference type="PANTHER" id="PTHR48100:SF1">
    <property type="entry name" value="HISTIDINE PHOSPHATASE FAMILY PROTEIN-RELATED"/>
    <property type="match status" value="1"/>
</dbReference>
<evidence type="ECO:0000313" key="1">
    <source>
        <dbReference type="EMBL" id="KAF4458240.1"/>
    </source>
</evidence>
<dbReference type="GO" id="GO:0005737">
    <property type="term" value="C:cytoplasm"/>
    <property type="evidence" value="ECO:0007669"/>
    <property type="project" value="TreeGrafter"/>
</dbReference>
<dbReference type="SUPFAM" id="SSF53254">
    <property type="entry name" value="Phosphoglycerate mutase-like"/>
    <property type="match status" value="1"/>
</dbReference>
<dbReference type="InterPro" id="IPR029033">
    <property type="entry name" value="His_PPase_superfam"/>
</dbReference>
<dbReference type="InterPro" id="IPR013078">
    <property type="entry name" value="His_Pase_superF_clade-1"/>
</dbReference>
<dbReference type="EMBL" id="JAADYS010002529">
    <property type="protein sequence ID" value="KAF4458240.1"/>
    <property type="molecule type" value="Genomic_DNA"/>
</dbReference>
<proteinExistence type="predicted"/>
<comment type="caution">
    <text evidence="1">The sequence shown here is derived from an EMBL/GenBank/DDBJ whole genome shotgun (WGS) entry which is preliminary data.</text>
</comment>
<sequence>MVPPSTCSYRFCSEKDWFIDYAEAARASPRSNLMTQVNLGLLSHASGTEDGSLKEKKDWGRFSRHIQQLNDGGDPGVSYKVLLVVRHGRGVHNVVMDEVGSSEWKTNWFKLDGDGDRTWFDAELVKAGAAQATALGMFYEDGIRHLGFPVPDALYTSPLARCLETTKLVFEDIMKEQGMTFKPVVKELLRERLTDHTCDRKRTKDWITVNYPEYEVEAGFTDEDLLWHADRSESKEEHVARTQSLLEDIWAQDSGTVVALVTHSYTLSSILEVIDAPHFRVGEGVMTAFLVRGERVGVD</sequence>
<reference evidence="1 2" key="1">
    <citation type="submission" date="2020-01" db="EMBL/GenBank/DDBJ databases">
        <title>Identification and distribution of gene clusters putatively required for synthesis of sphingolipid metabolism inhibitors in phylogenetically diverse species of the filamentous fungus Fusarium.</title>
        <authorList>
            <person name="Kim H.-S."/>
            <person name="Busman M."/>
            <person name="Brown D.W."/>
            <person name="Divon H."/>
            <person name="Uhlig S."/>
            <person name="Proctor R.H."/>
        </authorList>
    </citation>
    <scope>NUCLEOTIDE SEQUENCE [LARGE SCALE GENOMIC DNA]</scope>
    <source>
        <strain evidence="1 2">NRRL 20459</strain>
    </source>
</reference>
<organism evidence="1 2">
    <name type="scientific">Fusarium albosuccineum</name>
    <dbReference type="NCBI Taxonomy" id="1237068"/>
    <lineage>
        <taxon>Eukaryota</taxon>
        <taxon>Fungi</taxon>
        <taxon>Dikarya</taxon>
        <taxon>Ascomycota</taxon>
        <taxon>Pezizomycotina</taxon>
        <taxon>Sordariomycetes</taxon>
        <taxon>Hypocreomycetidae</taxon>
        <taxon>Hypocreales</taxon>
        <taxon>Nectriaceae</taxon>
        <taxon>Fusarium</taxon>
        <taxon>Fusarium decemcellulare species complex</taxon>
    </lineage>
</organism>